<dbReference type="EnsemblMetazoa" id="XM_019909190.1">
    <property type="protein sequence ID" value="XP_019764749.1"/>
    <property type="gene ID" value="LOC109540740"/>
</dbReference>
<dbReference type="InterPro" id="IPR001584">
    <property type="entry name" value="Integrase_cat-core"/>
</dbReference>
<dbReference type="SUPFAM" id="SSF53098">
    <property type="entry name" value="Ribonuclease H-like"/>
    <property type="match status" value="1"/>
</dbReference>
<reference evidence="2" key="2">
    <citation type="submission" date="2024-08" db="UniProtKB">
        <authorList>
            <consortium name="EnsemblMetazoa"/>
        </authorList>
    </citation>
    <scope>IDENTIFICATION</scope>
</reference>
<evidence type="ECO:0000313" key="2">
    <source>
        <dbReference type="EnsemblMetazoa" id="XP_019764749.1"/>
    </source>
</evidence>
<dbReference type="AlphaFoldDB" id="A0AAR5PUR1"/>
<dbReference type="InterPro" id="IPR012337">
    <property type="entry name" value="RNaseH-like_sf"/>
</dbReference>
<organism evidence="2 3">
    <name type="scientific">Dendroctonus ponderosae</name>
    <name type="common">Mountain pine beetle</name>
    <dbReference type="NCBI Taxonomy" id="77166"/>
    <lineage>
        <taxon>Eukaryota</taxon>
        <taxon>Metazoa</taxon>
        <taxon>Ecdysozoa</taxon>
        <taxon>Arthropoda</taxon>
        <taxon>Hexapoda</taxon>
        <taxon>Insecta</taxon>
        <taxon>Pterygota</taxon>
        <taxon>Neoptera</taxon>
        <taxon>Endopterygota</taxon>
        <taxon>Coleoptera</taxon>
        <taxon>Polyphaga</taxon>
        <taxon>Cucujiformia</taxon>
        <taxon>Curculionidae</taxon>
        <taxon>Scolytinae</taxon>
        <taxon>Dendroctonus</taxon>
    </lineage>
</organism>
<dbReference type="Gene3D" id="3.30.420.10">
    <property type="entry name" value="Ribonuclease H-like superfamily/Ribonuclease H"/>
    <property type="match status" value="1"/>
</dbReference>
<dbReference type="GO" id="GO:0015074">
    <property type="term" value="P:DNA integration"/>
    <property type="evidence" value="ECO:0007669"/>
    <property type="project" value="InterPro"/>
</dbReference>
<name>A0AAR5PUR1_DENPD</name>
<feature type="domain" description="Integrase catalytic" evidence="1">
    <location>
        <begin position="10"/>
        <end position="198"/>
    </location>
</feature>
<accession>A0AAR5PUR1</accession>
<dbReference type="PANTHER" id="PTHR47331">
    <property type="entry name" value="PHD-TYPE DOMAIN-CONTAINING PROTEIN"/>
    <property type="match status" value="1"/>
</dbReference>
<dbReference type="InterPro" id="IPR040676">
    <property type="entry name" value="DUF5641"/>
</dbReference>
<evidence type="ECO:0000313" key="3">
    <source>
        <dbReference type="Proteomes" id="UP000019118"/>
    </source>
</evidence>
<sequence length="271" mass="30851">MGNLPKQRLIPTRPFKTTGLDYMGPVILKDRTTKNYKPIKAWICIFICFATKAIHLEMVSDLSTKSFLSCLKRFFSRRGVSAEIFCDNATNFVGAKNEIQKFLSKNKDTIDSSLNNDGIKCFIPPRAPHFGGLWEAGVRCVKFHLKRVIGSTPLTFEEYSTVLSQIEACLNSRPLSPMSSDPSDLNPLTPAHFLIGESLTSLPEVDYSYIPEDRLSKFQRTEKRMQLFWSRWSREYVPELQQRSKWKKNSSVLLKPDVMGLIKEDGLPSGC</sequence>
<proteinExistence type="predicted"/>
<dbReference type="GO" id="GO:0003676">
    <property type="term" value="F:nucleic acid binding"/>
    <property type="evidence" value="ECO:0007669"/>
    <property type="project" value="InterPro"/>
</dbReference>
<keyword evidence="3" id="KW-1185">Reference proteome</keyword>
<dbReference type="Pfam" id="PF18701">
    <property type="entry name" value="DUF5641"/>
    <property type="match status" value="1"/>
</dbReference>
<protein>
    <recommendedName>
        <fullName evidence="1">Integrase catalytic domain-containing protein</fullName>
    </recommendedName>
</protein>
<reference evidence="3" key="1">
    <citation type="journal article" date="2013" name="Genome Biol.">
        <title>Draft genome of the mountain pine beetle, Dendroctonus ponderosae Hopkins, a major forest pest.</title>
        <authorList>
            <person name="Keeling C.I."/>
            <person name="Yuen M.M."/>
            <person name="Liao N.Y."/>
            <person name="Docking T.R."/>
            <person name="Chan S.K."/>
            <person name="Taylor G.A."/>
            <person name="Palmquist D.L."/>
            <person name="Jackman S.D."/>
            <person name="Nguyen A."/>
            <person name="Li M."/>
            <person name="Henderson H."/>
            <person name="Janes J.K."/>
            <person name="Zhao Y."/>
            <person name="Pandoh P."/>
            <person name="Moore R."/>
            <person name="Sperling F.A."/>
            <person name="Huber D.P."/>
            <person name="Birol I."/>
            <person name="Jones S.J."/>
            <person name="Bohlmann J."/>
        </authorList>
    </citation>
    <scope>NUCLEOTIDE SEQUENCE</scope>
</reference>
<evidence type="ECO:0000259" key="1">
    <source>
        <dbReference type="PROSITE" id="PS50994"/>
    </source>
</evidence>
<dbReference type="InterPro" id="IPR036397">
    <property type="entry name" value="RNaseH_sf"/>
</dbReference>
<dbReference type="Proteomes" id="UP000019118">
    <property type="component" value="Unassembled WGS sequence"/>
</dbReference>
<dbReference type="PROSITE" id="PS50994">
    <property type="entry name" value="INTEGRASE"/>
    <property type="match status" value="1"/>
</dbReference>